<feature type="chain" id="PRO_5019408450" evidence="1">
    <location>
        <begin position="21"/>
        <end position="365"/>
    </location>
</feature>
<comment type="caution">
    <text evidence="2">The sequence shown here is derived from an EMBL/GenBank/DDBJ whole genome shotgun (WGS) entry which is preliminary data.</text>
</comment>
<gene>
    <name evidence="2" type="ORF">EJB06_02610</name>
</gene>
<feature type="signal peptide" evidence="1">
    <location>
        <begin position="1"/>
        <end position="20"/>
    </location>
</feature>
<reference evidence="2 3" key="1">
    <citation type="submission" date="2018-12" db="EMBL/GenBank/DDBJ databases">
        <authorList>
            <person name="Yang E."/>
        </authorList>
    </citation>
    <scope>NUCLEOTIDE SEQUENCE [LARGE SCALE GENOMIC DNA]</scope>
    <source>
        <strain evidence="2 3">SOD</strain>
    </source>
</reference>
<name>A0A430HTX6_9BURK</name>
<dbReference type="RefSeq" id="WP_126072423.1">
    <property type="nucleotide sequence ID" value="NZ_CP051166.1"/>
</dbReference>
<dbReference type="SUPFAM" id="SSF53474">
    <property type="entry name" value="alpha/beta-Hydrolases"/>
    <property type="match status" value="1"/>
</dbReference>
<keyword evidence="3" id="KW-1185">Reference proteome</keyword>
<dbReference type="Gene3D" id="3.40.50.1820">
    <property type="entry name" value="alpha/beta hydrolase"/>
    <property type="match status" value="1"/>
</dbReference>
<accession>A0A430HTX6</accession>
<keyword evidence="1" id="KW-0732">Signal</keyword>
<organism evidence="2 3">
    <name type="scientific">Massilia atriviolacea</name>
    <dbReference type="NCBI Taxonomy" id="2495579"/>
    <lineage>
        <taxon>Bacteria</taxon>
        <taxon>Pseudomonadati</taxon>
        <taxon>Pseudomonadota</taxon>
        <taxon>Betaproteobacteria</taxon>
        <taxon>Burkholderiales</taxon>
        <taxon>Oxalobacteraceae</taxon>
        <taxon>Telluria group</taxon>
        <taxon>Massilia</taxon>
    </lineage>
</organism>
<dbReference type="AlphaFoldDB" id="A0A430HTX6"/>
<evidence type="ECO:0000313" key="3">
    <source>
        <dbReference type="Proteomes" id="UP000278085"/>
    </source>
</evidence>
<evidence type="ECO:0000256" key="1">
    <source>
        <dbReference type="SAM" id="SignalP"/>
    </source>
</evidence>
<dbReference type="InterPro" id="IPR029058">
    <property type="entry name" value="AB_hydrolase_fold"/>
</dbReference>
<dbReference type="Proteomes" id="UP000278085">
    <property type="component" value="Unassembled WGS sequence"/>
</dbReference>
<sequence>MFKHLIPVAMTLLSAGCATVGETSPTIFESARTGDGKYERALSSLEVLDLTRDWVPYAEMADTVYRREFYRDAKRRIAEGCDYVSAPTGSVLSLGLPRDWVRLDRAMIDKFGLERGEPAGSPLRPCRSGKGLNYETYVLLDAAGRPAQAAIAFRGTENTRYQWTSDWVANFSNVDFGVGGNRQFTEAKEEGARLINALARVLPKVASSSVCAQASGKLDGVQAPIDLVGHSLGGGLAQHLAYASLACDVRKTIAFDSSPATGWFYLHHRELVRTADPDISRVYIDGEALSFVRKVSTTFNSPRESRRDYRVIFPGVTGHAFALHSMALLSTHIKLAASMPIENDPSLLPDYASSAPVPGPLISAP</sequence>
<proteinExistence type="predicted"/>
<dbReference type="PROSITE" id="PS51257">
    <property type="entry name" value="PROKAR_LIPOPROTEIN"/>
    <property type="match status" value="1"/>
</dbReference>
<protein>
    <submittedName>
        <fullName evidence="2">Uncharacterized protein</fullName>
    </submittedName>
</protein>
<evidence type="ECO:0000313" key="2">
    <source>
        <dbReference type="EMBL" id="RSZ61038.1"/>
    </source>
</evidence>
<dbReference type="EMBL" id="RXLQ01000001">
    <property type="protein sequence ID" value="RSZ61038.1"/>
    <property type="molecule type" value="Genomic_DNA"/>
</dbReference>
<dbReference type="OrthoDB" id="8607760at2"/>